<name>A0A288QVF6_9LACO</name>
<dbReference type="RefSeq" id="WP_070229449.1">
    <property type="nucleotide sequence ID" value="NZ_BJYO01000003.1"/>
</dbReference>
<dbReference type="AlphaFoldDB" id="A0A288QVF6"/>
<dbReference type="Proteomes" id="UP000254912">
    <property type="component" value="Unassembled WGS sequence"/>
</dbReference>
<gene>
    <name evidence="1" type="ORF">DFP99_0924</name>
</gene>
<dbReference type="GeneID" id="94545341"/>
<comment type="caution">
    <text evidence="1">The sequence shown here is derived from an EMBL/GenBank/DDBJ whole genome shotgun (WGS) entry which is preliminary data.</text>
</comment>
<evidence type="ECO:0000313" key="1">
    <source>
        <dbReference type="EMBL" id="RDL06545.1"/>
    </source>
</evidence>
<organism evidence="1 2">
    <name type="scientific">Weissella soli</name>
    <dbReference type="NCBI Taxonomy" id="155866"/>
    <lineage>
        <taxon>Bacteria</taxon>
        <taxon>Bacillati</taxon>
        <taxon>Bacillota</taxon>
        <taxon>Bacilli</taxon>
        <taxon>Lactobacillales</taxon>
        <taxon>Lactobacillaceae</taxon>
        <taxon>Weissella</taxon>
    </lineage>
</organism>
<dbReference type="KEGG" id="wso:WSWS_00128"/>
<protein>
    <submittedName>
        <fullName evidence="1">Uncharacterized protein</fullName>
    </submittedName>
</protein>
<sequence length="130" mass="15291">MSDNYSDDWPSQFFKQYQDRGMMKWRGFYLSDHTAKFKAAVNQVTEMENRQQPQQMALTEIFKLLEQAYVTQQQLRIWLNQLTVKDATIVRADVVAGIVNGFNEEGVYVSHQLVPYDTIAWIETVARHRQ</sequence>
<accession>A0A288QVF6</accession>
<dbReference type="OrthoDB" id="1644322at2"/>
<reference evidence="1 2" key="1">
    <citation type="submission" date="2018-07" db="EMBL/GenBank/DDBJ databases">
        <title>Genomic Encyclopedia of Type Strains, Phase III (KMG-III): the genomes of soil and plant-associated and newly described type strains.</title>
        <authorList>
            <person name="Whitman W."/>
        </authorList>
    </citation>
    <scope>NUCLEOTIDE SEQUENCE [LARGE SCALE GENOMIC DNA]</scope>
    <source>
        <strain evidence="1 2">CECT 7031</strain>
    </source>
</reference>
<keyword evidence="2" id="KW-1185">Reference proteome</keyword>
<dbReference type="EMBL" id="QRAS01000002">
    <property type="protein sequence ID" value="RDL06545.1"/>
    <property type="molecule type" value="Genomic_DNA"/>
</dbReference>
<proteinExistence type="predicted"/>
<evidence type="ECO:0000313" key="2">
    <source>
        <dbReference type="Proteomes" id="UP000254912"/>
    </source>
</evidence>